<proteinExistence type="predicted"/>
<keyword evidence="1" id="KW-1133">Transmembrane helix</keyword>
<name>A0ABV4MP13_9VIBR</name>
<sequence length="107" mass="12308">MKFANKITLSIVVVSIIGVPALVVGTFYSARELLKNNIANSYLQIAQHQMHSIDRVLYTALRDIKMIAEDENLQDLMQEEWQSTQTLPELIATDWHERNLKLLLQTL</sequence>
<reference evidence="2 3" key="1">
    <citation type="submission" date="2024-06" db="EMBL/GenBank/DDBJ databases">
        <authorList>
            <person name="Steensen K."/>
            <person name="Seneca J."/>
            <person name="Bartlau N."/>
            <person name="Yu A.X."/>
            <person name="Polz M.F."/>
        </authorList>
    </citation>
    <scope>NUCLEOTIDE SEQUENCE [LARGE SCALE GENOMIC DNA]</scope>
    <source>
        <strain evidence="2 3">1F146</strain>
    </source>
</reference>
<dbReference type="Proteomes" id="UP001569151">
    <property type="component" value="Unassembled WGS sequence"/>
</dbReference>
<keyword evidence="1" id="KW-0812">Transmembrane</keyword>
<dbReference type="RefSeq" id="WP_371720283.1">
    <property type="nucleotide sequence ID" value="NZ_JBGOOF010000048.1"/>
</dbReference>
<keyword evidence="3" id="KW-1185">Reference proteome</keyword>
<evidence type="ECO:0000313" key="2">
    <source>
        <dbReference type="EMBL" id="MEZ8211312.1"/>
    </source>
</evidence>
<dbReference type="EMBL" id="JBGOOS010000050">
    <property type="protein sequence ID" value="MEZ8211312.1"/>
    <property type="molecule type" value="Genomic_DNA"/>
</dbReference>
<feature type="transmembrane region" description="Helical" evidence="1">
    <location>
        <begin position="7"/>
        <end position="28"/>
    </location>
</feature>
<evidence type="ECO:0000313" key="3">
    <source>
        <dbReference type="Proteomes" id="UP001569151"/>
    </source>
</evidence>
<protein>
    <submittedName>
        <fullName evidence="2">Uncharacterized protein</fullName>
    </submittedName>
</protein>
<organism evidence="2 3">
    <name type="scientific">Vibrio bivalvicida</name>
    <dbReference type="NCBI Taxonomy" id="1276888"/>
    <lineage>
        <taxon>Bacteria</taxon>
        <taxon>Pseudomonadati</taxon>
        <taxon>Pseudomonadota</taxon>
        <taxon>Gammaproteobacteria</taxon>
        <taxon>Vibrionales</taxon>
        <taxon>Vibrionaceae</taxon>
        <taxon>Vibrio</taxon>
        <taxon>Vibrio oreintalis group</taxon>
    </lineage>
</organism>
<evidence type="ECO:0000256" key="1">
    <source>
        <dbReference type="SAM" id="Phobius"/>
    </source>
</evidence>
<accession>A0ABV4MP13</accession>
<keyword evidence="1" id="KW-0472">Membrane</keyword>
<gene>
    <name evidence="2" type="ORF">ACED39_21325</name>
</gene>
<comment type="caution">
    <text evidence="2">The sequence shown here is derived from an EMBL/GenBank/DDBJ whole genome shotgun (WGS) entry which is preliminary data.</text>
</comment>